<feature type="domain" description="Sushi" evidence="5">
    <location>
        <begin position="33"/>
        <end position="85"/>
    </location>
</feature>
<evidence type="ECO:0000256" key="1">
    <source>
        <dbReference type="ARBA" id="ARBA00023157"/>
    </source>
</evidence>
<evidence type="ECO:0000256" key="4">
    <source>
        <dbReference type="SAM" id="SignalP"/>
    </source>
</evidence>
<evidence type="ECO:0000256" key="3">
    <source>
        <dbReference type="SAM" id="MobiDB-lite"/>
    </source>
</evidence>
<reference evidence="6" key="1">
    <citation type="submission" date="2020-07" db="EMBL/GenBank/DDBJ databases">
        <title>Clarias magur genome sequencing, assembly and annotation.</title>
        <authorList>
            <person name="Kushwaha B."/>
            <person name="Kumar R."/>
            <person name="Das P."/>
            <person name="Joshi C.G."/>
            <person name="Kumar D."/>
            <person name="Nagpure N.S."/>
            <person name="Pandey M."/>
            <person name="Agarwal S."/>
            <person name="Srivastava S."/>
            <person name="Singh M."/>
            <person name="Sahoo L."/>
            <person name="Jayasankar P."/>
            <person name="Meher P.K."/>
            <person name="Koringa P.G."/>
            <person name="Iquebal M.A."/>
            <person name="Das S.P."/>
            <person name="Bit A."/>
            <person name="Patnaik S."/>
            <person name="Patel N."/>
            <person name="Shah T.M."/>
            <person name="Hinsu A."/>
            <person name="Jena J.K."/>
        </authorList>
    </citation>
    <scope>NUCLEOTIDE SEQUENCE</scope>
    <source>
        <strain evidence="6">CIFAMagur01</strain>
        <tissue evidence="6">Testis</tissue>
    </source>
</reference>
<dbReference type="OrthoDB" id="7487745at2759"/>
<evidence type="ECO:0000256" key="2">
    <source>
        <dbReference type="PROSITE-ProRule" id="PRU00302"/>
    </source>
</evidence>
<evidence type="ECO:0000259" key="5">
    <source>
        <dbReference type="PROSITE" id="PS50923"/>
    </source>
</evidence>
<keyword evidence="4" id="KW-0732">Signal</keyword>
<dbReference type="PROSITE" id="PS50923">
    <property type="entry name" value="SUSHI"/>
    <property type="match status" value="1"/>
</dbReference>
<keyword evidence="7" id="KW-1185">Reference proteome</keyword>
<feature type="non-terminal residue" evidence="6">
    <location>
        <position position="85"/>
    </location>
</feature>
<protein>
    <submittedName>
        <fullName evidence="6">Sushi domain-containing protein 6</fullName>
    </submittedName>
</protein>
<name>A0A8J4U4R3_CLAMG</name>
<accession>A0A8J4U4R3</accession>
<evidence type="ECO:0000313" key="7">
    <source>
        <dbReference type="Proteomes" id="UP000727407"/>
    </source>
</evidence>
<dbReference type="Pfam" id="PF00084">
    <property type="entry name" value="Sushi"/>
    <property type="match status" value="1"/>
</dbReference>
<dbReference type="SMART" id="SM00032">
    <property type="entry name" value="CCP"/>
    <property type="match status" value="1"/>
</dbReference>
<dbReference type="EMBL" id="QNUK01000146">
    <property type="protein sequence ID" value="KAF5900068.1"/>
    <property type="molecule type" value="Genomic_DNA"/>
</dbReference>
<dbReference type="CDD" id="cd00033">
    <property type="entry name" value="CCP"/>
    <property type="match status" value="1"/>
</dbReference>
<organism evidence="6 7">
    <name type="scientific">Clarias magur</name>
    <name type="common">Asian catfish</name>
    <name type="synonym">Macropteronotus magur</name>
    <dbReference type="NCBI Taxonomy" id="1594786"/>
    <lineage>
        <taxon>Eukaryota</taxon>
        <taxon>Metazoa</taxon>
        <taxon>Chordata</taxon>
        <taxon>Craniata</taxon>
        <taxon>Vertebrata</taxon>
        <taxon>Euteleostomi</taxon>
        <taxon>Actinopterygii</taxon>
        <taxon>Neopterygii</taxon>
        <taxon>Teleostei</taxon>
        <taxon>Ostariophysi</taxon>
        <taxon>Siluriformes</taxon>
        <taxon>Clariidae</taxon>
        <taxon>Clarias</taxon>
    </lineage>
</organism>
<proteinExistence type="predicted"/>
<dbReference type="Gene3D" id="2.10.70.10">
    <property type="entry name" value="Complement Module, domain 1"/>
    <property type="match status" value="1"/>
</dbReference>
<gene>
    <name evidence="6" type="primary">susd6</name>
    <name evidence="6" type="ORF">DAT39_010225</name>
</gene>
<feature type="region of interest" description="Disordered" evidence="3">
    <location>
        <begin position="32"/>
        <end position="52"/>
    </location>
</feature>
<feature type="chain" id="PRO_5035224841" evidence="4">
    <location>
        <begin position="33"/>
        <end position="85"/>
    </location>
</feature>
<dbReference type="InterPro" id="IPR042866">
    <property type="entry name" value="SUSD6"/>
</dbReference>
<feature type="signal peptide" evidence="4">
    <location>
        <begin position="1"/>
        <end position="32"/>
    </location>
</feature>
<comment type="caution">
    <text evidence="6">The sequence shown here is derived from an EMBL/GenBank/DDBJ whole genome shotgun (WGS) entry which is preliminary data.</text>
</comment>
<dbReference type="InterPro" id="IPR035976">
    <property type="entry name" value="Sushi/SCR/CCP_sf"/>
</dbReference>
<dbReference type="InterPro" id="IPR000436">
    <property type="entry name" value="Sushi_SCR_CCP_dom"/>
</dbReference>
<comment type="caution">
    <text evidence="2">Lacks conserved residue(s) required for the propagation of feature annotation.</text>
</comment>
<dbReference type="GO" id="GO:0006974">
    <property type="term" value="P:DNA damage response"/>
    <property type="evidence" value="ECO:0007669"/>
    <property type="project" value="TreeGrafter"/>
</dbReference>
<keyword evidence="2" id="KW-0768">Sushi</keyword>
<dbReference type="AlphaFoldDB" id="A0A8J4U4R3"/>
<sequence length="85" mass="8857">MCDGMATRSHALVIVALQLLLFLLTALPTGQASGCSRPSEVLHGRGNLTETNRGSFSVGTVLQYSCDPGYTLSGESVITCTAPGR</sequence>
<dbReference type="PANTHER" id="PTHR46839:SF1">
    <property type="entry name" value="SUSHI DOMAIN-CONTAINING 6"/>
    <property type="match status" value="1"/>
</dbReference>
<keyword evidence="1" id="KW-1015">Disulfide bond</keyword>
<dbReference type="PANTHER" id="PTHR46839">
    <property type="entry name" value="SUSHI DOMAIN-CONTAINING PROTEIN 6"/>
    <property type="match status" value="1"/>
</dbReference>
<dbReference type="SUPFAM" id="SSF57535">
    <property type="entry name" value="Complement control module/SCR domain"/>
    <property type="match status" value="1"/>
</dbReference>
<dbReference type="Proteomes" id="UP000727407">
    <property type="component" value="Unassembled WGS sequence"/>
</dbReference>
<evidence type="ECO:0000313" key="6">
    <source>
        <dbReference type="EMBL" id="KAF5900068.1"/>
    </source>
</evidence>